<sequence length="516" mass="57866">MIINSLKLKAEQDRHDIGRFHLEQALRAASQPAEKLIIVRKVSLGKLDFSKHNRKLSNQVQHSLTEKYSNAVHASQTLTGSADVVWFRSIGEARQIFLYLLITGQQPIAWFWRLAIEDWRGGDAIGWLDERVRAAGGNGRLAITLGRELLAAARRASGSSIAQAFGKLSDLTCQQYYPAPFDEPKKPAIAGIPNFASDNETPRDVPFSQIEALAGQLQMRRGAREIVDAAILANNLPVATLLMRLLLSAVRPDHASTLVVFPYLAIEIVKAIAEDRLGSRAPQNVDEAEPLVASREQGPEESAAKDDWPTALTLKEKGETNAEVVEDILFQYHDNQSGRLDREDILTGEEQHLSNAGLLLIVPTLSRLGLEQWIDARRNKFKFNFAAHLIAFMASQYAGKKNRPIMDLLDLIEGDAKKIFSSHRSEFHLWSKATDNWLRKKARRRLHDLARRGGWASRDAETLNIRFSEAAADIRLRRLALDVDPGWVSWLGRTVHYHFSDDPLDGNYSNDRGMVP</sequence>
<accession>A0A3B0SIN2</accession>
<dbReference type="EMBL" id="UOEF01000456">
    <property type="protein sequence ID" value="VAW06081.1"/>
    <property type="molecule type" value="Genomic_DNA"/>
</dbReference>
<evidence type="ECO:0000256" key="1">
    <source>
        <dbReference type="SAM" id="MobiDB-lite"/>
    </source>
</evidence>
<evidence type="ECO:0000313" key="2">
    <source>
        <dbReference type="EMBL" id="VAW06081.1"/>
    </source>
</evidence>
<protein>
    <submittedName>
        <fullName evidence="2">Uncharacterized protein</fullName>
    </submittedName>
</protein>
<gene>
    <name evidence="2" type="ORF">MNBD_ALPHA04-1792</name>
</gene>
<reference evidence="2" key="1">
    <citation type="submission" date="2018-06" db="EMBL/GenBank/DDBJ databases">
        <authorList>
            <person name="Zhirakovskaya E."/>
        </authorList>
    </citation>
    <scope>NUCLEOTIDE SEQUENCE</scope>
</reference>
<feature type="region of interest" description="Disordered" evidence="1">
    <location>
        <begin position="281"/>
        <end position="306"/>
    </location>
</feature>
<name>A0A3B0SIN2_9ZZZZ</name>
<organism evidence="2">
    <name type="scientific">hydrothermal vent metagenome</name>
    <dbReference type="NCBI Taxonomy" id="652676"/>
    <lineage>
        <taxon>unclassified sequences</taxon>
        <taxon>metagenomes</taxon>
        <taxon>ecological metagenomes</taxon>
    </lineage>
</organism>
<dbReference type="AlphaFoldDB" id="A0A3B0SIN2"/>
<proteinExistence type="predicted"/>